<sequence length="74" mass="8470">MRRYQEAPDGGWIVQEVRPNDSGRVYTCPGCRQDVSAASAHIVAWLDDGPFGTTGVENRRHWHKACFASRQRRR</sequence>
<comment type="caution">
    <text evidence="1">The sequence shown here is derived from an EMBL/GenBank/DDBJ whole genome shotgun (WGS) entry which is preliminary data.</text>
</comment>
<evidence type="ECO:0000313" key="2">
    <source>
        <dbReference type="Proteomes" id="UP000616114"/>
    </source>
</evidence>
<dbReference type="AlphaFoldDB" id="A0A8J2TWD0"/>
<proteinExistence type="predicted"/>
<keyword evidence="2" id="KW-1185">Reference proteome</keyword>
<evidence type="ECO:0008006" key="3">
    <source>
        <dbReference type="Google" id="ProtNLM"/>
    </source>
</evidence>
<accession>A0A8J2TWD0</accession>
<evidence type="ECO:0000313" key="1">
    <source>
        <dbReference type="EMBL" id="GGA07853.1"/>
    </source>
</evidence>
<reference evidence="1" key="2">
    <citation type="submission" date="2020-09" db="EMBL/GenBank/DDBJ databases">
        <authorList>
            <person name="Sun Q."/>
            <person name="Zhou Y."/>
        </authorList>
    </citation>
    <scope>NUCLEOTIDE SEQUENCE</scope>
    <source>
        <strain evidence="1">CGMCC 1.12785</strain>
    </source>
</reference>
<reference evidence="1" key="1">
    <citation type="journal article" date="2014" name="Int. J. Syst. Evol. Microbiol.">
        <title>Complete genome sequence of Corynebacterium casei LMG S-19264T (=DSM 44701T), isolated from a smear-ripened cheese.</title>
        <authorList>
            <consortium name="US DOE Joint Genome Institute (JGI-PGF)"/>
            <person name="Walter F."/>
            <person name="Albersmeier A."/>
            <person name="Kalinowski J."/>
            <person name="Ruckert C."/>
        </authorList>
    </citation>
    <scope>NUCLEOTIDE SEQUENCE</scope>
    <source>
        <strain evidence="1">CGMCC 1.12785</strain>
    </source>
</reference>
<dbReference type="EMBL" id="BMFY01000003">
    <property type="protein sequence ID" value="GGA07853.1"/>
    <property type="molecule type" value="Genomic_DNA"/>
</dbReference>
<organism evidence="1 2">
    <name type="scientific">Sediminivirga luteola</name>
    <dbReference type="NCBI Taxonomy" id="1774748"/>
    <lineage>
        <taxon>Bacteria</taxon>
        <taxon>Bacillati</taxon>
        <taxon>Actinomycetota</taxon>
        <taxon>Actinomycetes</taxon>
        <taxon>Micrococcales</taxon>
        <taxon>Brevibacteriaceae</taxon>
        <taxon>Sediminivirga</taxon>
    </lineage>
</organism>
<gene>
    <name evidence="1" type="ORF">GCM10011333_08320</name>
</gene>
<dbReference type="Proteomes" id="UP000616114">
    <property type="component" value="Unassembled WGS sequence"/>
</dbReference>
<name>A0A8J2TWD0_9MICO</name>
<protein>
    <recommendedName>
        <fullName evidence="3">ATP/GTP-binding protein</fullName>
    </recommendedName>
</protein>